<dbReference type="PANTHER" id="PTHR33589">
    <property type="entry name" value="OS11G0524900 PROTEIN"/>
    <property type="match status" value="1"/>
</dbReference>
<sequence>MFSFLVLAVLCTSCMTAPLPQYSFSPAVGNGGGQAFSTENENGPITGIRLWENTNSYITGLQVRNGFVWGEMVGRQINSEMELILNEGESIRQISGKYQSGSYIYQLVFGTSSGRSLIVGQPIQTSFNFYPSHEGQELVIISGTFNSAGLTSIAAHWAIPQAQNNSTNYD</sequence>
<gene>
    <name evidence="5" type="ORF">PBY51_018020</name>
</gene>
<protein>
    <recommendedName>
        <fullName evidence="4">Jacalin-type lectin domain-containing protein</fullName>
    </recommendedName>
</protein>
<evidence type="ECO:0000256" key="3">
    <source>
        <dbReference type="SAM" id="SignalP"/>
    </source>
</evidence>
<evidence type="ECO:0000256" key="2">
    <source>
        <dbReference type="ARBA" id="ARBA00022734"/>
    </source>
</evidence>
<keyword evidence="1 3" id="KW-0732">Signal</keyword>
<feature type="domain" description="Jacalin-type lectin" evidence="4">
    <location>
        <begin position="22"/>
        <end position="159"/>
    </location>
</feature>
<feature type="signal peptide" evidence="3">
    <location>
        <begin position="1"/>
        <end position="16"/>
    </location>
</feature>
<name>A0AAN8ANH1_ELEMC</name>
<dbReference type="Proteomes" id="UP001346869">
    <property type="component" value="Unassembled WGS sequence"/>
</dbReference>
<feature type="chain" id="PRO_5043034021" description="Jacalin-type lectin domain-containing protein" evidence="3">
    <location>
        <begin position="17"/>
        <end position="170"/>
    </location>
</feature>
<keyword evidence="6" id="KW-1185">Reference proteome</keyword>
<dbReference type="GO" id="GO:0030246">
    <property type="term" value="F:carbohydrate binding"/>
    <property type="evidence" value="ECO:0007669"/>
    <property type="project" value="UniProtKB-KW"/>
</dbReference>
<comment type="caution">
    <text evidence="5">The sequence shown here is derived from an EMBL/GenBank/DDBJ whole genome shotgun (WGS) entry which is preliminary data.</text>
</comment>
<keyword evidence="2" id="KW-0430">Lectin</keyword>
<dbReference type="EMBL" id="JAUZQC010000012">
    <property type="protein sequence ID" value="KAK5862649.1"/>
    <property type="molecule type" value="Genomic_DNA"/>
</dbReference>
<evidence type="ECO:0000256" key="1">
    <source>
        <dbReference type="ARBA" id="ARBA00022729"/>
    </source>
</evidence>
<dbReference type="InterPro" id="IPR052321">
    <property type="entry name" value="PolyBind_ProtTraffic"/>
</dbReference>
<organism evidence="5 6">
    <name type="scientific">Eleginops maclovinus</name>
    <name type="common">Patagonian blennie</name>
    <name type="synonym">Eleginus maclovinus</name>
    <dbReference type="NCBI Taxonomy" id="56733"/>
    <lineage>
        <taxon>Eukaryota</taxon>
        <taxon>Metazoa</taxon>
        <taxon>Chordata</taxon>
        <taxon>Craniata</taxon>
        <taxon>Vertebrata</taxon>
        <taxon>Euteleostomi</taxon>
        <taxon>Actinopterygii</taxon>
        <taxon>Neopterygii</taxon>
        <taxon>Teleostei</taxon>
        <taxon>Neoteleostei</taxon>
        <taxon>Acanthomorphata</taxon>
        <taxon>Eupercaria</taxon>
        <taxon>Perciformes</taxon>
        <taxon>Notothenioidei</taxon>
        <taxon>Eleginopidae</taxon>
        <taxon>Eleginops</taxon>
    </lineage>
</organism>
<reference evidence="5 6" key="1">
    <citation type="journal article" date="2023" name="Genes (Basel)">
        <title>Chromosome-Level Genome Assembly and Circadian Gene Repertoire of the Patagonia Blennie Eleginops maclovinus-The Closest Ancestral Proxy of Antarctic Cryonotothenioids.</title>
        <authorList>
            <person name="Cheng C.C."/>
            <person name="Rivera-Colon A.G."/>
            <person name="Minhas B.F."/>
            <person name="Wilson L."/>
            <person name="Rayamajhi N."/>
            <person name="Vargas-Chacoff L."/>
            <person name="Catchen J.M."/>
        </authorList>
    </citation>
    <scope>NUCLEOTIDE SEQUENCE [LARGE SCALE GENOMIC DNA]</scope>
    <source>
        <strain evidence="5">JMC-PN-2008</strain>
    </source>
</reference>
<dbReference type="Pfam" id="PF01419">
    <property type="entry name" value="Jacalin"/>
    <property type="match status" value="1"/>
</dbReference>
<evidence type="ECO:0000313" key="6">
    <source>
        <dbReference type="Proteomes" id="UP001346869"/>
    </source>
</evidence>
<dbReference type="InterPro" id="IPR001229">
    <property type="entry name" value="Jacalin-like_lectin_dom"/>
</dbReference>
<proteinExistence type="predicted"/>
<dbReference type="PANTHER" id="PTHR33589:SF3">
    <property type="entry name" value="ZYMOGEN GRANULE MEMBRANE PROTEIN 16-LIKE"/>
    <property type="match status" value="1"/>
</dbReference>
<dbReference type="SUPFAM" id="SSF51101">
    <property type="entry name" value="Mannose-binding lectins"/>
    <property type="match status" value="1"/>
</dbReference>
<accession>A0AAN8ANH1</accession>
<dbReference type="AlphaFoldDB" id="A0AAN8ANH1"/>
<dbReference type="SMART" id="SM00915">
    <property type="entry name" value="Jacalin"/>
    <property type="match status" value="1"/>
</dbReference>
<dbReference type="PROSITE" id="PS51752">
    <property type="entry name" value="JACALIN_LECTIN"/>
    <property type="match status" value="1"/>
</dbReference>
<reference evidence="5 6" key="2">
    <citation type="journal article" date="2023" name="Mol. Biol. Evol.">
        <title>Genomics of Secondarily Temperate Adaptation in the Only Non-Antarctic Icefish.</title>
        <authorList>
            <person name="Rivera-Colon A.G."/>
            <person name="Rayamajhi N."/>
            <person name="Minhas B.F."/>
            <person name="Madrigal G."/>
            <person name="Bilyk K.T."/>
            <person name="Yoon V."/>
            <person name="Hune M."/>
            <person name="Gregory S."/>
            <person name="Cheng C.H.C."/>
            <person name="Catchen J.M."/>
        </authorList>
    </citation>
    <scope>NUCLEOTIDE SEQUENCE [LARGE SCALE GENOMIC DNA]</scope>
    <source>
        <strain evidence="5">JMC-PN-2008</strain>
    </source>
</reference>
<evidence type="ECO:0000313" key="5">
    <source>
        <dbReference type="EMBL" id="KAK5862649.1"/>
    </source>
</evidence>
<evidence type="ECO:0000259" key="4">
    <source>
        <dbReference type="PROSITE" id="PS51752"/>
    </source>
</evidence>
<dbReference type="InterPro" id="IPR036404">
    <property type="entry name" value="Jacalin-like_lectin_dom_sf"/>
</dbReference>
<dbReference type="Gene3D" id="2.100.10.30">
    <property type="entry name" value="Jacalin-like lectin domain"/>
    <property type="match status" value="1"/>
</dbReference>